<evidence type="ECO:0000313" key="10">
    <source>
        <dbReference type="EMBL" id="PRX47871.1"/>
    </source>
</evidence>
<evidence type="ECO:0000313" key="11">
    <source>
        <dbReference type="Proteomes" id="UP000238362"/>
    </source>
</evidence>
<evidence type="ECO:0000256" key="4">
    <source>
        <dbReference type="ARBA" id="ARBA00022475"/>
    </source>
</evidence>
<evidence type="ECO:0000256" key="6">
    <source>
        <dbReference type="ARBA" id="ARBA00022989"/>
    </source>
</evidence>
<organism evidence="10 11">
    <name type="scientific">Prauserella shujinwangii</name>
    <dbReference type="NCBI Taxonomy" id="1453103"/>
    <lineage>
        <taxon>Bacteria</taxon>
        <taxon>Bacillati</taxon>
        <taxon>Actinomycetota</taxon>
        <taxon>Actinomycetes</taxon>
        <taxon>Pseudonocardiales</taxon>
        <taxon>Pseudonocardiaceae</taxon>
        <taxon>Prauserella</taxon>
    </lineage>
</organism>
<feature type="transmembrane region" description="Helical" evidence="9">
    <location>
        <begin position="435"/>
        <end position="454"/>
    </location>
</feature>
<dbReference type="InterPro" id="IPR000060">
    <property type="entry name" value="BCCT_transptr"/>
</dbReference>
<dbReference type="EMBL" id="PVNH01000005">
    <property type="protein sequence ID" value="PRX47871.1"/>
    <property type="molecule type" value="Genomic_DNA"/>
</dbReference>
<evidence type="ECO:0000256" key="8">
    <source>
        <dbReference type="SAM" id="MobiDB-lite"/>
    </source>
</evidence>
<dbReference type="GO" id="GO:0005886">
    <property type="term" value="C:plasma membrane"/>
    <property type="evidence" value="ECO:0007669"/>
    <property type="project" value="UniProtKB-SubCell"/>
</dbReference>
<dbReference type="NCBIfam" id="TIGR00842">
    <property type="entry name" value="bcct"/>
    <property type="match status" value="1"/>
</dbReference>
<sequence length="580" mass="62523">MDAIEREESLVTETSGTEAATPTGSRQPWMKSVAPKVFWPSAVVIVGFVLITMVFPGAVGDVISAIQEAVIGTFSWYYMLIVSVFVVFAIWVGLSHFGDIKLGPDEEEPEFGLRSWFAMLFAAGMGIGLVFWGVAEPLNHFAGIPNRASGIAAADEAGAQDSMVQTFLHWGLHPWAIYVVVGLAIAYAIHRKKRPVSIRYALEPLLGRRVNGWIGDTIDIVAIVGTLFGVATSLGLGVMQVGAGLDFLGIVSDPGNLTYVVLIGAITLMAVVSVVTGLKRGIKYLSNINMGLAGLLLLFVLIAGPTLFIFRELVQSIGDYFQNLLRMSFNTTAYQGEEGTAWQGWWTTFYWAWWISWAPFVGVFIARISRGRTVRQFVAGVLLVPTAVTFLWFSVFGGSALYRQLFGQGGLIGTDDTGAPTVDTNGSLFGLLDGLPGGTIAVVGAVILIVLFFVTSSDSGSLVVDMLSSGGDPDPPTWSRVFWGVMEGGVAAALLLAGGLSALQTMAILIALPFSVVMIFMCVAIWKDFHSERKTMLRIQRRMQRDELTEHVSQSLIEEGLVEPNGSTDGQAKEGTGARR</sequence>
<feature type="transmembrane region" description="Helical" evidence="9">
    <location>
        <begin position="75"/>
        <end position="94"/>
    </location>
</feature>
<protein>
    <submittedName>
        <fullName evidence="10">Choline/glycine/proline betaine transport protein</fullName>
    </submittedName>
</protein>
<reference evidence="10 11" key="1">
    <citation type="submission" date="2018-03" db="EMBL/GenBank/DDBJ databases">
        <title>Genomic Encyclopedia of Type Strains, Phase III (KMG-III): the genomes of soil and plant-associated and newly described type strains.</title>
        <authorList>
            <person name="Whitman W."/>
        </authorList>
    </citation>
    <scope>NUCLEOTIDE SEQUENCE [LARGE SCALE GENOMIC DNA]</scope>
    <source>
        <strain evidence="10 11">CGMCC 4.7125</strain>
    </source>
</reference>
<feature type="transmembrane region" description="Helical" evidence="9">
    <location>
        <begin position="378"/>
        <end position="402"/>
    </location>
</feature>
<feature type="transmembrane region" description="Helical" evidence="9">
    <location>
        <begin position="290"/>
        <end position="310"/>
    </location>
</feature>
<feature type="compositionally biased region" description="Polar residues" evidence="8">
    <location>
        <begin position="11"/>
        <end position="26"/>
    </location>
</feature>
<feature type="transmembrane region" description="Helical" evidence="9">
    <location>
        <begin position="218"/>
        <end position="239"/>
    </location>
</feature>
<evidence type="ECO:0000256" key="9">
    <source>
        <dbReference type="SAM" id="Phobius"/>
    </source>
</evidence>
<evidence type="ECO:0000256" key="3">
    <source>
        <dbReference type="ARBA" id="ARBA00022448"/>
    </source>
</evidence>
<feature type="transmembrane region" description="Helical" evidence="9">
    <location>
        <begin position="37"/>
        <end position="55"/>
    </location>
</feature>
<dbReference type="Proteomes" id="UP000238362">
    <property type="component" value="Unassembled WGS sequence"/>
</dbReference>
<feature type="transmembrane region" description="Helical" evidence="9">
    <location>
        <begin position="348"/>
        <end position="366"/>
    </location>
</feature>
<keyword evidence="4" id="KW-1003">Cell membrane</keyword>
<feature type="region of interest" description="Disordered" evidence="8">
    <location>
        <begin position="1"/>
        <end position="26"/>
    </location>
</feature>
<dbReference type="PANTHER" id="PTHR30047:SF7">
    <property type="entry name" value="HIGH-AFFINITY CHOLINE TRANSPORT PROTEIN"/>
    <property type="match status" value="1"/>
</dbReference>
<keyword evidence="6 9" id="KW-1133">Transmembrane helix</keyword>
<feature type="transmembrane region" description="Helical" evidence="9">
    <location>
        <begin position="481"/>
        <end position="500"/>
    </location>
</feature>
<comment type="caution">
    <text evidence="10">The sequence shown here is derived from an EMBL/GenBank/DDBJ whole genome shotgun (WGS) entry which is preliminary data.</text>
</comment>
<feature type="transmembrane region" description="Helical" evidence="9">
    <location>
        <begin position="506"/>
        <end position="526"/>
    </location>
</feature>
<feature type="transmembrane region" description="Helical" evidence="9">
    <location>
        <begin position="172"/>
        <end position="189"/>
    </location>
</feature>
<gene>
    <name evidence="10" type="ORF">B0I33_105455</name>
</gene>
<dbReference type="AlphaFoldDB" id="A0A2T0LVJ1"/>
<keyword evidence="7 9" id="KW-0472">Membrane</keyword>
<feature type="transmembrane region" description="Helical" evidence="9">
    <location>
        <begin position="115"/>
        <end position="135"/>
    </location>
</feature>
<accession>A0A2T0LVJ1</accession>
<dbReference type="PANTHER" id="PTHR30047">
    <property type="entry name" value="HIGH-AFFINITY CHOLINE TRANSPORT PROTEIN-RELATED"/>
    <property type="match status" value="1"/>
</dbReference>
<keyword evidence="11" id="KW-1185">Reference proteome</keyword>
<evidence type="ECO:0000256" key="5">
    <source>
        <dbReference type="ARBA" id="ARBA00022692"/>
    </source>
</evidence>
<evidence type="ECO:0000256" key="7">
    <source>
        <dbReference type="ARBA" id="ARBA00023136"/>
    </source>
</evidence>
<proteinExistence type="inferred from homology"/>
<comment type="similarity">
    <text evidence="2">Belongs to the BCCT transporter (TC 2.A.15) family.</text>
</comment>
<evidence type="ECO:0000256" key="1">
    <source>
        <dbReference type="ARBA" id="ARBA00004651"/>
    </source>
</evidence>
<evidence type="ECO:0000256" key="2">
    <source>
        <dbReference type="ARBA" id="ARBA00005658"/>
    </source>
</evidence>
<keyword evidence="5 9" id="KW-0812">Transmembrane</keyword>
<keyword evidence="3" id="KW-0813">Transport</keyword>
<dbReference type="Pfam" id="PF02028">
    <property type="entry name" value="BCCT"/>
    <property type="match status" value="1"/>
</dbReference>
<feature type="region of interest" description="Disordered" evidence="8">
    <location>
        <begin position="559"/>
        <end position="580"/>
    </location>
</feature>
<feature type="transmembrane region" description="Helical" evidence="9">
    <location>
        <begin position="259"/>
        <end position="278"/>
    </location>
</feature>
<name>A0A2T0LVJ1_9PSEU</name>
<comment type="subcellular location">
    <subcellularLocation>
        <location evidence="1">Cell membrane</location>
        <topology evidence="1">Multi-pass membrane protein</topology>
    </subcellularLocation>
</comment>
<dbReference type="GO" id="GO:0022857">
    <property type="term" value="F:transmembrane transporter activity"/>
    <property type="evidence" value="ECO:0007669"/>
    <property type="project" value="InterPro"/>
</dbReference>